<proteinExistence type="predicted"/>
<evidence type="ECO:0000313" key="1">
    <source>
        <dbReference type="EMBL" id="QDB73235.1"/>
    </source>
</evidence>
<protein>
    <submittedName>
        <fullName evidence="1">Uncharacterized protein</fullName>
    </submittedName>
</protein>
<dbReference type="Proteomes" id="UP000318470">
    <property type="component" value="Segment"/>
</dbReference>
<dbReference type="GeneID" id="55616072"/>
<name>A0A4Y5TW29_9CAUD</name>
<sequence>MLYADKTCGFNIKYDCANNTQDGEVDLTFKGFVEAYPRYIPRKYLGNLVEINRDYYPLEKCLNILLHKIRIKWMAFTRRRTSNAST</sequence>
<accession>A0A4Y5TW29</accession>
<dbReference type="KEGG" id="vg:55616072"/>
<dbReference type="EMBL" id="MK795384">
    <property type="protein sequence ID" value="QDB73235.1"/>
    <property type="molecule type" value="Genomic_DNA"/>
</dbReference>
<evidence type="ECO:0000313" key="2">
    <source>
        <dbReference type="Proteomes" id="UP000318470"/>
    </source>
</evidence>
<reference evidence="1 2" key="1">
    <citation type="submission" date="2019-04" db="EMBL/GenBank/DDBJ databases">
        <authorList>
            <person name="Gao M."/>
            <person name="Bai C."/>
            <person name="Tong Y."/>
            <person name="Xu X."/>
        </authorList>
    </citation>
    <scope>NUCLEOTIDE SEQUENCE [LARGE SCALE GENOMIC DNA]</scope>
    <source>
        <strain evidence="1 2">Vibrio alginolyticus VA1</strain>
    </source>
</reference>
<dbReference type="RefSeq" id="YP_009845709.1">
    <property type="nucleotide sequence ID" value="NC_048765.1"/>
</dbReference>
<keyword evidence="2" id="KW-1185">Reference proteome</keyword>
<organism evidence="1 2">
    <name type="scientific">Vibrio phage VAP7</name>
    <dbReference type="NCBI Taxonomy" id="2584487"/>
    <lineage>
        <taxon>Viruses</taxon>
        <taxon>Duplodnaviria</taxon>
        <taxon>Heunggongvirae</taxon>
        <taxon>Uroviricota</taxon>
        <taxon>Caudoviricetes</taxon>
        <taxon>Pantevenvirales</taxon>
        <taxon>Ackermannviridae</taxon>
        <taxon>Vapseptimavirus</taxon>
        <taxon>Vapseptimavirus VAP7</taxon>
    </lineage>
</organism>